<accession>A0A1V9WY24</accession>
<evidence type="ECO:0000313" key="2">
    <source>
        <dbReference type="EMBL" id="OQR66155.1"/>
    </source>
</evidence>
<reference evidence="2 3" key="1">
    <citation type="journal article" date="2017" name="Gigascience">
        <title>Draft genome of the honey bee ectoparasitic mite, Tropilaelaps mercedesae, is shaped by the parasitic life history.</title>
        <authorList>
            <person name="Dong X."/>
            <person name="Armstrong S.D."/>
            <person name="Xia D."/>
            <person name="Makepeace B.L."/>
            <person name="Darby A.C."/>
            <person name="Kadowaki T."/>
        </authorList>
    </citation>
    <scope>NUCLEOTIDE SEQUENCE [LARGE SCALE GENOMIC DNA]</scope>
    <source>
        <strain evidence="2">Wuxi-XJTLU</strain>
    </source>
</reference>
<name>A0A1V9WY24_9ACAR</name>
<dbReference type="InParanoid" id="A0A1V9WY24"/>
<feature type="region of interest" description="Disordered" evidence="1">
    <location>
        <begin position="69"/>
        <end position="108"/>
    </location>
</feature>
<feature type="compositionally biased region" description="Low complexity" evidence="1">
    <location>
        <begin position="86"/>
        <end position="96"/>
    </location>
</feature>
<dbReference type="Proteomes" id="UP000192247">
    <property type="component" value="Unassembled WGS sequence"/>
</dbReference>
<sequence length="150" mass="15554">MQCGVVHKGSACAMADAGPGSGRVAAPGGSGGADLEKSLQRMLDPAALLEDDACLERLVHTFVAQDKISRGDDGKRGSLGCPSHRPSLSGGHVSVPGVPPVQANASETQVDIANNDQPLIKTGSNQKKVYPLRAPKQINLHFQSSYGQNS</sequence>
<proteinExistence type="predicted"/>
<dbReference type="AlphaFoldDB" id="A0A1V9WY24"/>
<dbReference type="EMBL" id="MNPL01033531">
    <property type="protein sequence ID" value="OQR66155.1"/>
    <property type="molecule type" value="Genomic_DNA"/>
</dbReference>
<evidence type="ECO:0000313" key="3">
    <source>
        <dbReference type="Proteomes" id="UP000192247"/>
    </source>
</evidence>
<gene>
    <name evidence="2" type="ORF">BIW11_14341</name>
</gene>
<protein>
    <submittedName>
        <fullName evidence="2">Serine/threonine-protein phosphatase 2A regulatory subunit B'' subunit alpha-like</fullName>
    </submittedName>
</protein>
<organism evidence="2 3">
    <name type="scientific">Tropilaelaps mercedesae</name>
    <dbReference type="NCBI Taxonomy" id="418985"/>
    <lineage>
        <taxon>Eukaryota</taxon>
        <taxon>Metazoa</taxon>
        <taxon>Ecdysozoa</taxon>
        <taxon>Arthropoda</taxon>
        <taxon>Chelicerata</taxon>
        <taxon>Arachnida</taxon>
        <taxon>Acari</taxon>
        <taxon>Parasitiformes</taxon>
        <taxon>Mesostigmata</taxon>
        <taxon>Gamasina</taxon>
        <taxon>Dermanyssoidea</taxon>
        <taxon>Laelapidae</taxon>
        <taxon>Tropilaelaps</taxon>
    </lineage>
</organism>
<evidence type="ECO:0000256" key="1">
    <source>
        <dbReference type="SAM" id="MobiDB-lite"/>
    </source>
</evidence>
<keyword evidence="3" id="KW-1185">Reference proteome</keyword>
<comment type="caution">
    <text evidence="2">The sequence shown here is derived from an EMBL/GenBank/DDBJ whole genome shotgun (WGS) entry which is preliminary data.</text>
</comment>